<dbReference type="AlphaFoldDB" id="A0A815H9P2"/>
<evidence type="ECO:0000256" key="15">
    <source>
        <dbReference type="ARBA" id="ARBA00077964"/>
    </source>
</evidence>
<evidence type="ECO:0000256" key="3">
    <source>
        <dbReference type="ARBA" id="ARBA00006759"/>
    </source>
</evidence>
<reference evidence="17" key="1">
    <citation type="submission" date="2021-02" db="EMBL/GenBank/DDBJ databases">
        <authorList>
            <person name="Nowell W R."/>
        </authorList>
    </citation>
    <scope>NUCLEOTIDE SEQUENCE</scope>
</reference>
<dbReference type="GO" id="GO:0005739">
    <property type="term" value="C:mitochondrion"/>
    <property type="evidence" value="ECO:0007669"/>
    <property type="project" value="UniProtKB-SubCell"/>
</dbReference>
<dbReference type="InterPro" id="IPR001279">
    <property type="entry name" value="Metallo-B-lactamas"/>
</dbReference>
<dbReference type="Proteomes" id="UP000663824">
    <property type="component" value="Unassembled WGS sequence"/>
</dbReference>
<evidence type="ECO:0000256" key="12">
    <source>
        <dbReference type="ARBA" id="ARBA00065219"/>
    </source>
</evidence>
<evidence type="ECO:0000256" key="2">
    <source>
        <dbReference type="ARBA" id="ARBA00004173"/>
    </source>
</evidence>
<dbReference type="Pfam" id="PF00753">
    <property type="entry name" value="Lactamase_B"/>
    <property type="match status" value="1"/>
</dbReference>
<proteinExistence type="inferred from homology"/>
<accession>A0A815H9P2</accession>
<dbReference type="Proteomes" id="UP000681720">
    <property type="component" value="Unassembled WGS sequence"/>
</dbReference>
<dbReference type="InterPro" id="IPR051682">
    <property type="entry name" value="Mito_Persulfide_Diox"/>
</dbReference>
<keyword evidence="8" id="KW-0560">Oxidoreductase</keyword>
<dbReference type="EMBL" id="CAJNRE010018688">
    <property type="protein sequence ID" value="CAF2173097.1"/>
    <property type="molecule type" value="Genomic_DNA"/>
</dbReference>
<comment type="subunit">
    <text evidence="12">Homodimer. Monomer. Interacts with TST. May interact with RELA.</text>
</comment>
<evidence type="ECO:0000256" key="9">
    <source>
        <dbReference type="ARBA" id="ARBA00023004"/>
    </source>
</evidence>
<evidence type="ECO:0000256" key="8">
    <source>
        <dbReference type="ARBA" id="ARBA00023002"/>
    </source>
</evidence>
<keyword evidence="10" id="KW-0496">Mitochondrion</keyword>
<dbReference type="CDD" id="cd07724">
    <property type="entry name" value="POD-like_MBL-fold"/>
    <property type="match status" value="1"/>
</dbReference>
<evidence type="ECO:0000259" key="16">
    <source>
        <dbReference type="SMART" id="SM00849"/>
    </source>
</evidence>
<dbReference type="GO" id="GO:0050313">
    <property type="term" value="F:sulfur dioxygenase activity"/>
    <property type="evidence" value="ECO:0007669"/>
    <property type="project" value="UniProtKB-EC"/>
</dbReference>
<evidence type="ECO:0000256" key="14">
    <source>
        <dbReference type="ARBA" id="ARBA00067300"/>
    </source>
</evidence>
<dbReference type="Proteomes" id="UP000663834">
    <property type="component" value="Unassembled WGS sequence"/>
</dbReference>
<dbReference type="PANTHER" id="PTHR43084">
    <property type="entry name" value="PERSULFIDE DIOXYGENASE ETHE1"/>
    <property type="match status" value="1"/>
</dbReference>
<comment type="cofactor">
    <cofactor evidence="1">
        <name>Fe(2+)</name>
        <dbReference type="ChEBI" id="CHEBI:29033"/>
    </cofactor>
</comment>
<evidence type="ECO:0000313" key="17">
    <source>
        <dbReference type="EMBL" id="CAF1351100.1"/>
    </source>
</evidence>
<name>A0A815H9P2_9BILA</name>
<comment type="caution">
    <text evidence="17">The sequence shown here is derived from an EMBL/GenBank/DDBJ whole genome shotgun (WGS) entry which is preliminary data.</text>
</comment>
<keyword evidence="5" id="KW-0809">Transit peptide</keyword>
<dbReference type="GO" id="GO:0006749">
    <property type="term" value="P:glutathione metabolic process"/>
    <property type="evidence" value="ECO:0007669"/>
    <property type="project" value="InterPro"/>
</dbReference>
<keyword evidence="9" id="KW-0408">Iron</keyword>
<evidence type="ECO:0000256" key="10">
    <source>
        <dbReference type="ARBA" id="ARBA00023128"/>
    </source>
</evidence>
<comment type="similarity">
    <text evidence="3">Belongs to the metallo-beta-lactamase superfamily. Glyoxalase II family.</text>
</comment>
<sequence>MCSIFCSRNNYAVEPKSIPQYLFRQLFENESSTYTYLLADLATKQALIIDPVVDTVERDAKLIQQLGLKLRYAVNTHVHADHITGSGELKKKFPDCKSVISNASGAKADIYMKDGELIQIGETGKTPVILECRATPGHTNGCMSFVWHKNTSVFTGDTLLIRGCGRTDFQQGSSDKLYTSIQTKIFTLPDDYRVYPAHDYTGQLYSSILEEKTHNSRLTKSRDEFIQIMANLKLSHPKQIDKALPANLMCGLQGDV</sequence>
<comment type="catalytic activity">
    <reaction evidence="11">
        <text>S-sulfanylglutathione + O2 + H2O = sulfite + glutathione + 2 H(+)</text>
        <dbReference type="Rhea" id="RHEA:12981"/>
        <dbReference type="ChEBI" id="CHEBI:15377"/>
        <dbReference type="ChEBI" id="CHEBI:15378"/>
        <dbReference type="ChEBI" id="CHEBI:15379"/>
        <dbReference type="ChEBI" id="CHEBI:17359"/>
        <dbReference type="ChEBI" id="CHEBI:57925"/>
        <dbReference type="ChEBI" id="CHEBI:58905"/>
        <dbReference type="EC" id="1.13.11.18"/>
    </reaction>
</comment>
<evidence type="ECO:0000256" key="5">
    <source>
        <dbReference type="ARBA" id="ARBA00022946"/>
    </source>
</evidence>
<dbReference type="InterPro" id="IPR044528">
    <property type="entry name" value="POD-like_MBL-fold"/>
</dbReference>
<comment type="subcellular location">
    <subcellularLocation>
        <location evidence="2">Mitochondrion</location>
    </subcellularLocation>
</comment>
<evidence type="ECO:0000256" key="4">
    <source>
        <dbReference type="ARBA" id="ARBA00022723"/>
    </source>
</evidence>
<dbReference type="InterPro" id="IPR036866">
    <property type="entry name" value="RibonucZ/Hydroxyglut_hydro"/>
</dbReference>
<dbReference type="EC" id="1.13.11.18" evidence="13"/>
<dbReference type="GO" id="GO:0046872">
    <property type="term" value="F:metal ion binding"/>
    <property type="evidence" value="ECO:0007669"/>
    <property type="project" value="UniProtKB-KW"/>
</dbReference>
<evidence type="ECO:0000313" key="18">
    <source>
        <dbReference type="EMBL" id="CAF1683922.1"/>
    </source>
</evidence>
<evidence type="ECO:0000256" key="11">
    <source>
        <dbReference type="ARBA" id="ARBA00050990"/>
    </source>
</evidence>
<dbReference type="OrthoDB" id="449487at2759"/>
<dbReference type="EMBL" id="CAJNOW010021365">
    <property type="protein sequence ID" value="CAF1683922.1"/>
    <property type="molecule type" value="Genomic_DNA"/>
</dbReference>
<keyword evidence="4" id="KW-0479">Metal-binding</keyword>
<dbReference type="Proteomes" id="UP000663855">
    <property type="component" value="Unassembled WGS sequence"/>
</dbReference>
<dbReference type="PANTHER" id="PTHR43084:SF1">
    <property type="entry name" value="PERSULFIDE DIOXYGENASE ETHE1, MITOCHONDRIAL"/>
    <property type="match status" value="1"/>
</dbReference>
<protein>
    <recommendedName>
        <fullName evidence="14">Persulfide dioxygenase ETHE1, mitochondrial</fullName>
        <ecNumber evidence="13">1.13.11.18</ecNumber>
    </recommendedName>
    <alternativeName>
        <fullName evidence="15">Sulfur dioxygenase ETHE1</fullName>
    </alternativeName>
</protein>
<dbReference type="EMBL" id="CAJOBJ010218318">
    <property type="protein sequence ID" value="CAF5027321.1"/>
    <property type="molecule type" value="Genomic_DNA"/>
</dbReference>
<evidence type="ECO:0000313" key="21">
    <source>
        <dbReference type="Proteomes" id="UP000663855"/>
    </source>
</evidence>
<evidence type="ECO:0000256" key="7">
    <source>
        <dbReference type="ARBA" id="ARBA00022990"/>
    </source>
</evidence>
<dbReference type="FunFam" id="3.60.15.10:FF:000013">
    <property type="entry name" value="Persulfide dioxygenase ETHE1, mitochondrial"/>
    <property type="match status" value="1"/>
</dbReference>
<keyword evidence="7" id="KW-0007">Acetylation</keyword>
<evidence type="ECO:0000256" key="1">
    <source>
        <dbReference type="ARBA" id="ARBA00001954"/>
    </source>
</evidence>
<evidence type="ECO:0000256" key="6">
    <source>
        <dbReference type="ARBA" id="ARBA00022964"/>
    </source>
</evidence>
<feature type="domain" description="Metallo-beta-lactamase" evidence="16">
    <location>
        <begin position="32"/>
        <end position="198"/>
    </location>
</feature>
<gene>
    <name evidence="17" type="ORF">CJN711_LOCUS19428</name>
    <name evidence="20" type="ORF">GIL414_LOCUS58703</name>
    <name evidence="18" type="ORF">KQP761_LOCUS37733</name>
    <name evidence="19" type="ORF">MBJ925_LOCUS33924</name>
</gene>
<dbReference type="EMBL" id="CAJNOV010009112">
    <property type="protein sequence ID" value="CAF1351100.1"/>
    <property type="molecule type" value="Genomic_DNA"/>
</dbReference>
<keyword evidence="6" id="KW-0223">Dioxygenase</keyword>
<dbReference type="GO" id="GO:0070813">
    <property type="term" value="P:hydrogen sulfide metabolic process"/>
    <property type="evidence" value="ECO:0007669"/>
    <property type="project" value="TreeGrafter"/>
</dbReference>
<dbReference type="SUPFAM" id="SSF56281">
    <property type="entry name" value="Metallo-hydrolase/oxidoreductase"/>
    <property type="match status" value="1"/>
</dbReference>
<organism evidence="17 21">
    <name type="scientific">Rotaria magnacalcarata</name>
    <dbReference type="NCBI Taxonomy" id="392030"/>
    <lineage>
        <taxon>Eukaryota</taxon>
        <taxon>Metazoa</taxon>
        <taxon>Spiralia</taxon>
        <taxon>Gnathifera</taxon>
        <taxon>Rotifera</taxon>
        <taxon>Eurotatoria</taxon>
        <taxon>Bdelloidea</taxon>
        <taxon>Philodinida</taxon>
        <taxon>Philodinidae</taxon>
        <taxon>Rotaria</taxon>
    </lineage>
</organism>
<evidence type="ECO:0000313" key="19">
    <source>
        <dbReference type="EMBL" id="CAF2173097.1"/>
    </source>
</evidence>
<evidence type="ECO:0000256" key="13">
    <source>
        <dbReference type="ARBA" id="ARBA00066686"/>
    </source>
</evidence>
<dbReference type="Gene3D" id="3.60.15.10">
    <property type="entry name" value="Ribonuclease Z/Hydroxyacylglutathione hydrolase-like"/>
    <property type="match status" value="1"/>
</dbReference>
<evidence type="ECO:0000313" key="20">
    <source>
        <dbReference type="EMBL" id="CAF5027321.1"/>
    </source>
</evidence>
<dbReference type="SMART" id="SM00849">
    <property type="entry name" value="Lactamase_B"/>
    <property type="match status" value="1"/>
</dbReference>